<protein>
    <submittedName>
        <fullName evidence="2">Uncharacterized protein</fullName>
    </submittedName>
</protein>
<evidence type="ECO:0000256" key="1">
    <source>
        <dbReference type="SAM" id="MobiDB-lite"/>
    </source>
</evidence>
<keyword evidence="3" id="KW-1185">Reference proteome</keyword>
<evidence type="ECO:0000313" key="2">
    <source>
        <dbReference type="EMBL" id="KAL3054555.1"/>
    </source>
</evidence>
<sequence length="141" mass="15803">MSESKAREEQLKKQIAEKEEKTKKVFMGAKTKINQLNSANVQLSKEIEMKRSKVRINALKSQYEGRLLRLDRELRELRGTQAQSDPREEPQDQSGAKAGDQARPADQRQISLKSPAQDRGSSSLSDPPTANIRPTTSTPIS</sequence>
<reference evidence="2 3" key="1">
    <citation type="journal article" date="2022" name="G3 (Bethesda)">
        <title>Evaluating Illumina-, Nanopore-, and PacBio-based genome assembly strategies with the bald notothen, Trematomus borchgrevinki.</title>
        <authorList>
            <person name="Rayamajhi N."/>
            <person name="Cheng C.C."/>
            <person name="Catchen J.M."/>
        </authorList>
    </citation>
    <scope>NUCLEOTIDE SEQUENCE [LARGE SCALE GENOMIC DNA]</scope>
    <source>
        <strain evidence="2">AGRC-2024</strain>
    </source>
</reference>
<dbReference type="AlphaFoldDB" id="A0ABD2GKB0"/>
<feature type="region of interest" description="Disordered" evidence="1">
    <location>
        <begin position="75"/>
        <end position="141"/>
    </location>
</feature>
<feature type="compositionally biased region" description="Polar residues" evidence="1">
    <location>
        <begin position="108"/>
        <end position="141"/>
    </location>
</feature>
<reference evidence="2 3" key="2">
    <citation type="journal article" date="2024" name="G3 (Bethesda)">
        <title>The genome of the cryopelagic Antarctic bald notothen, Trematomus borchgrevinki.</title>
        <authorList>
            <person name="Rayamajhi N."/>
            <person name="Rivera-Colon A.G."/>
            <person name="Minhas B.F."/>
            <person name="Cheng C.C."/>
            <person name="Catchen J.M."/>
        </authorList>
    </citation>
    <scope>NUCLEOTIDE SEQUENCE [LARGE SCALE GENOMIC DNA]</scope>
    <source>
        <strain evidence="2">AGRC-2024</strain>
    </source>
</reference>
<name>A0ABD2GKB0_PAGBO</name>
<proteinExistence type="predicted"/>
<comment type="caution">
    <text evidence="2">The sequence shown here is derived from an EMBL/GenBank/DDBJ whole genome shotgun (WGS) entry which is preliminary data.</text>
</comment>
<organism evidence="2 3">
    <name type="scientific">Pagothenia borchgrevinki</name>
    <name type="common">Bald rockcod</name>
    <name type="synonym">Trematomus borchgrevinki</name>
    <dbReference type="NCBI Taxonomy" id="8213"/>
    <lineage>
        <taxon>Eukaryota</taxon>
        <taxon>Metazoa</taxon>
        <taxon>Chordata</taxon>
        <taxon>Craniata</taxon>
        <taxon>Vertebrata</taxon>
        <taxon>Euteleostomi</taxon>
        <taxon>Actinopterygii</taxon>
        <taxon>Neopterygii</taxon>
        <taxon>Teleostei</taxon>
        <taxon>Neoteleostei</taxon>
        <taxon>Acanthomorphata</taxon>
        <taxon>Eupercaria</taxon>
        <taxon>Perciformes</taxon>
        <taxon>Notothenioidei</taxon>
        <taxon>Nototheniidae</taxon>
        <taxon>Pagothenia</taxon>
    </lineage>
</organism>
<gene>
    <name evidence="2" type="ORF">OYC64_017481</name>
</gene>
<dbReference type="EMBL" id="JBIYXZ010002077">
    <property type="protein sequence ID" value="KAL3054555.1"/>
    <property type="molecule type" value="Genomic_DNA"/>
</dbReference>
<accession>A0ABD2GKB0</accession>
<evidence type="ECO:0000313" key="3">
    <source>
        <dbReference type="Proteomes" id="UP001619887"/>
    </source>
</evidence>
<dbReference type="Proteomes" id="UP001619887">
    <property type="component" value="Unassembled WGS sequence"/>
</dbReference>